<gene>
    <name evidence="1" type="ORF">PMACD_LOCUS3309</name>
</gene>
<proteinExistence type="predicted"/>
<dbReference type="EMBL" id="CAJOBZ010000005">
    <property type="protein sequence ID" value="CAF4798569.1"/>
    <property type="molecule type" value="Genomic_DNA"/>
</dbReference>
<reference evidence="1" key="1">
    <citation type="submission" date="2021-02" db="EMBL/GenBank/DDBJ databases">
        <authorList>
            <person name="Steward A R."/>
        </authorList>
    </citation>
    <scope>NUCLEOTIDE SEQUENCE</scope>
</reference>
<name>A0A821P6M0_9NEOP</name>
<evidence type="ECO:0000313" key="1">
    <source>
        <dbReference type="EMBL" id="CAF4798569.1"/>
    </source>
</evidence>
<accession>A0A821P6M0</accession>
<dbReference type="AlphaFoldDB" id="A0A821P6M0"/>
<keyword evidence="2" id="KW-1185">Reference proteome</keyword>
<organism evidence="1 2">
    <name type="scientific">Pieris macdunnoughi</name>
    <dbReference type="NCBI Taxonomy" id="345717"/>
    <lineage>
        <taxon>Eukaryota</taxon>
        <taxon>Metazoa</taxon>
        <taxon>Ecdysozoa</taxon>
        <taxon>Arthropoda</taxon>
        <taxon>Hexapoda</taxon>
        <taxon>Insecta</taxon>
        <taxon>Pterygota</taxon>
        <taxon>Neoptera</taxon>
        <taxon>Endopterygota</taxon>
        <taxon>Lepidoptera</taxon>
        <taxon>Glossata</taxon>
        <taxon>Ditrysia</taxon>
        <taxon>Papilionoidea</taxon>
        <taxon>Pieridae</taxon>
        <taxon>Pierinae</taxon>
        <taxon>Pieris</taxon>
    </lineage>
</organism>
<evidence type="ECO:0000313" key="2">
    <source>
        <dbReference type="Proteomes" id="UP000663880"/>
    </source>
</evidence>
<dbReference type="OrthoDB" id="7219011at2759"/>
<comment type="caution">
    <text evidence="1">The sequence shown here is derived from an EMBL/GenBank/DDBJ whole genome shotgun (WGS) entry which is preliminary data.</text>
</comment>
<sequence length="88" mass="10117">MPKAQYTQKFRDCWLRDSQLKDWLQVIESTAGPIAKCRLCGSVLRNHYGDLKNHGLSKKHLQNSKIIATQPKLPFKREGVGKRKKKLG</sequence>
<protein>
    <submittedName>
        <fullName evidence="1">Uncharacterized protein</fullName>
    </submittedName>
</protein>
<dbReference type="Proteomes" id="UP000663880">
    <property type="component" value="Unassembled WGS sequence"/>
</dbReference>